<keyword evidence="13" id="KW-1185">Reference proteome</keyword>
<comment type="domain">
    <text evidence="7">The Q motif is unique to and characteristic of the DEAD box family of RNA helicases and controls ATP binding and hydrolysis.</text>
</comment>
<dbReference type="Pfam" id="PF00271">
    <property type="entry name" value="Helicase_C"/>
    <property type="match status" value="1"/>
</dbReference>
<feature type="compositionally biased region" description="Polar residues" evidence="8">
    <location>
        <begin position="75"/>
        <end position="89"/>
    </location>
</feature>
<dbReference type="EC" id="3.6.4.13" evidence="7"/>
<dbReference type="InterPro" id="IPR011545">
    <property type="entry name" value="DEAD/DEAH_box_helicase_dom"/>
</dbReference>
<dbReference type="PROSITE" id="PS51192">
    <property type="entry name" value="HELICASE_ATP_BIND_1"/>
    <property type="match status" value="1"/>
</dbReference>
<dbReference type="GO" id="GO:0003724">
    <property type="term" value="F:RNA helicase activity"/>
    <property type="evidence" value="ECO:0007669"/>
    <property type="project" value="UniProtKB-EC"/>
</dbReference>
<reference evidence="12 13" key="1">
    <citation type="journal article" date="2024" name="Insects">
        <title>An Improved Chromosome-Level Genome Assembly of the Firefly Pyrocoelia pectoralis.</title>
        <authorList>
            <person name="Fu X."/>
            <person name="Meyer-Rochow V.B."/>
            <person name="Ballantyne L."/>
            <person name="Zhu X."/>
        </authorList>
    </citation>
    <scope>NUCLEOTIDE SEQUENCE [LARGE SCALE GENOMIC DNA]</scope>
    <source>
        <strain evidence="12">XCY_ONT2</strain>
    </source>
</reference>
<dbReference type="InterPro" id="IPR001650">
    <property type="entry name" value="Helicase_C-like"/>
</dbReference>
<dbReference type="EMBL" id="JAVRBK010000002">
    <property type="protein sequence ID" value="KAK5647351.1"/>
    <property type="molecule type" value="Genomic_DNA"/>
</dbReference>
<dbReference type="GO" id="GO:0005524">
    <property type="term" value="F:ATP binding"/>
    <property type="evidence" value="ECO:0007669"/>
    <property type="project" value="UniProtKB-UniRule"/>
</dbReference>
<dbReference type="AlphaFoldDB" id="A0AAN7VKZ7"/>
<sequence>MAKEVKGVKWKALEFEGSIFNKDLEGLIGIEECTNYDLTSNKTNQKTRKRKLDADSAENSSKKPKKNKLKTTSPANDENNFTLSKHGSTGDINVHETQFKASNDSDTFDSSSLLAWNSFGLPPSILQAIHELGFHKPTTIQDLTLPSAILGRRNILGAAETGSGKTLAFGLPILTGILKTKEKLDSDLNDSQDEGNVNSKPLYALILTPTRELAVQVQNHLTQVAKYTGIQVAVILGGMAAVKQERILSKCPEIVVATPGRLWELIQEGNSHLSNVENIRFLAIDETDRMLEKGHFKELHNLLERLNLDESKCKERQNFVFSATLTLIHELPKHLAIRKKMKASKSKKIVDMTPQQKLQKIIDVLGIDNPKVVDITQKTGTAESLSESRITCAIEEKDYYVYYFLQRHIGRTLIFCNSIGCVKRLTTLLGFLDCRALALHASMQQRQRLKNLERFRDNKNGILIATDVASRGLDIPCVDHVLHYQTPRTSESYIHRSGRTARASREGLTVLLVEPAELKNYLKLCRNLGRSEDLPSFPVHSDYLKAVKQRVNLARELDKVDLAVRKNQSESGWLQKAAEEMDILIDDNIAQKFDMADMQKHKKLAQIKRKQLSRLLSKPIFPKGFSGKFPVTTDVKGNAINMMSNATENAIDVLKNATSNVSKAVRKKAKWMFHSKLKK</sequence>
<accession>A0AAN7VKZ7</accession>
<keyword evidence="3 7" id="KW-0347">Helicase</keyword>
<dbReference type="SMART" id="SM00487">
    <property type="entry name" value="DEXDc"/>
    <property type="match status" value="1"/>
</dbReference>
<feature type="region of interest" description="Disordered" evidence="8">
    <location>
        <begin position="41"/>
        <end position="89"/>
    </location>
</feature>
<comment type="catalytic activity">
    <reaction evidence="7">
        <text>ATP + H2O = ADP + phosphate + H(+)</text>
        <dbReference type="Rhea" id="RHEA:13065"/>
        <dbReference type="ChEBI" id="CHEBI:15377"/>
        <dbReference type="ChEBI" id="CHEBI:15378"/>
        <dbReference type="ChEBI" id="CHEBI:30616"/>
        <dbReference type="ChEBI" id="CHEBI:43474"/>
        <dbReference type="ChEBI" id="CHEBI:456216"/>
        <dbReference type="EC" id="3.6.4.13"/>
    </reaction>
</comment>
<evidence type="ECO:0000313" key="12">
    <source>
        <dbReference type="EMBL" id="KAK5647351.1"/>
    </source>
</evidence>
<comment type="similarity">
    <text evidence="7">Belongs to the DEAD box helicase family.</text>
</comment>
<dbReference type="CDD" id="cd17946">
    <property type="entry name" value="DEADc_DDX24"/>
    <property type="match status" value="1"/>
</dbReference>
<evidence type="ECO:0000259" key="9">
    <source>
        <dbReference type="PROSITE" id="PS51192"/>
    </source>
</evidence>
<feature type="short sequence motif" description="Q motif" evidence="6">
    <location>
        <begin position="114"/>
        <end position="142"/>
    </location>
</feature>
<comment type="caution">
    <text evidence="12">The sequence shown here is derived from an EMBL/GenBank/DDBJ whole genome shotgun (WGS) entry which is preliminary data.</text>
</comment>
<evidence type="ECO:0000259" key="10">
    <source>
        <dbReference type="PROSITE" id="PS51194"/>
    </source>
</evidence>
<evidence type="ECO:0000256" key="2">
    <source>
        <dbReference type="ARBA" id="ARBA00022801"/>
    </source>
</evidence>
<dbReference type="PANTHER" id="PTHR24031">
    <property type="entry name" value="RNA HELICASE"/>
    <property type="match status" value="1"/>
</dbReference>
<evidence type="ECO:0000256" key="4">
    <source>
        <dbReference type="ARBA" id="ARBA00022840"/>
    </source>
</evidence>
<dbReference type="GO" id="GO:0003723">
    <property type="term" value="F:RNA binding"/>
    <property type="evidence" value="ECO:0007669"/>
    <property type="project" value="UniProtKB-UniRule"/>
</dbReference>
<feature type="domain" description="Helicase ATP-binding" evidence="9">
    <location>
        <begin position="146"/>
        <end position="343"/>
    </location>
</feature>
<dbReference type="Gene3D" id="3.40.50.300">
    <property type="entry name" value="P-loop containing nucleotide triphosphate hydrolases"/>
    <property type="match status" value="2"/>
</dbReference>
<evidence type="ECO:0000256" key="3">
    <source>
        <dbReference type="ARBA" id="ARBA00022806"/>
    </source>
</evidence>
<keyword evidence="1 7" id="KW-0547">Nucleotide-binding</keyword>
<proteinExistence type="inferred from homology"/>
<organism evidence="12 13">
    <name type="scientific">Pyrocoelia pectoralis</name>
    <dbReference type="NCBI Taxonomy" id="417401"/>
    <lineage>
        <taxon>Eukaryota</taxon>
        <taxon>Metazoa</taxon>
        <taxon>Ecdysozoa</taxon>
        <taxon>Arthropoda</taxon>
        <taxon>Hexapoda</taxon>
        <taxon>Insecta</taxon>
        <taxon>Pterygota</taxon>
        <taxon>Neoptera</taxon>
        <taxon>Endopterygota</taxon>
        <taxon>Coleoptera</taxon>
        <taxon>Polyphaga</taxon>
        <taxon>Elateriformia</taxon>
        <taxon>Elateroidea</taxon>
        <taxon>Lampyridae</taxon>
        <taxon>Lampyrinae</taxon>
        <taxon>Pyrocoelia</taxon>
    </lineage>
</organism>
<evidence type="ECO:0000259" key="11">
    <source>
        <dbReference type="PROSITE" id="PS51195"/>
    </source>
</evidence>
<gene>
    <name evidence="12" type="ORF">RI129_002243</name>
</gene>
<evidence type="ECO:0000256" key="8">
    <source>
        <dbReference type="SAM" id="MobiDB-lite"/>
    </source>
</evidence>
<dbReference type="SUPFAM" id="SSF52540">
    <property type="entry name" value="P-loop containing nucleoside triphosphate hydrolases"/>
    <property type="match status" value="1"/>
</dbReference>
<keyword evidence="5 7" id="KW-0694">RNA-binding</keyword>
<evidence type="ECO:0000256" key="1">
    <source>
        <dbReference type="ARBA" id="ARBA00022741"/>
    </source>
</evidence>
<evidence type="ECO:0000256" key="5">
    <source>
        <dbReference type="ARBA" id="ARBA00022884"/>
    </source>
</evidence>
<dbReference type="PROSITE" id="PS51194">
    <property type="entry name" value="HELICASE_CTER"/>
    <property type="match status" value="1"/>
</dbReference>
<dbReference type="PROSITE" id="PS51195">
    <property type="entry name" value="Q_MOTIF"/>
    <property type="match status" value="1"/>
</dbReference>
<dbReference type="InterPro" id="IPR027417">
    <property type="entry name" value="P-loop_NTPase"/>
</dbReference>
<evidence type="ECO:0000256" key="6">
    <source>
        <dbReference type="PROSITE-ProRule" id="PRU00552"/>
    </source>
</evidence>
<feature type="domain" description="Helicase C-terminal" evidence="10">
    <location>
        <begin position="396"/>
        <end position="545"/>
    </location>
</feature>
<keyword evidence="2 7" id="KW-0378">Hydrolase</keyword>
<dbReference type="SMART" id="SM00490">
    <property type="entry name" value="HELICc"/>
    <property type="match status" value="1"/>
</dbReference>
<evidence type="ECO:0000313" key="13">
    <source>
        <dbReference type="Proteomes" id="UP001329430"/>
    </source>
</evidence>
<dbReference type="CDD" id="cd18787">
    <property type="entry name" value="SF2_C_DEAD"/>
    <property type="match status" value="1"/>
</dbReference>
<evidence type="ECO:0000256" key="7">
    <source>
        <dbReference type="RuleBase" id="RU365068"/>
    </source>
</evidence>
<dbReference type="Pfam" id="PF00270">
    <property type="entry name" value="DEAD"/>
    <property type="match status" value="1"/>
</dbReference>
<keyword evidence="4 7" id="KW-0067">ATP-binding</keyword>
<dbReference type="InterPro" id="IPR014014">
    <property type="entry name" value="RNA_helicase_DEAD_Q_motif"/>
</dbReference>
<feature type="domain" description="DEAD-box RNA helicase Q" evidence="11">
    <location>
        <begin position="114"/>
        <end position="142"/>
    </location>
</feature>
<dbReference type="GO" id="GO:0016787">
    <property type="term" value="F:hydrolase activity"/>
    <property type="evidence" value="ECO:0007669"/>
    <property type="project" value="UniProtKB-KW"/>
</dbReference>
<protein>
    <recommendedName>
        <fullName evidence="7">ATP-dependent RNA helicase</fullName>
        <ecNumber evidence="7">3.6.4.13</ecNumber>
    </recommendedName>
</protein>
<dbReference type="InterPro" id="IPR014001">
    <property type="entry name" value="Helicase_ATP-bd"/>
</dbReference>
<name>A0AAN7VKZ7_9COLE</name>
<dbReference type="Proteomes" id="UP001329430">
    <property type="component" value="Chromosome 2"/>
</dbReference>
<comment type="function">
    <text evidence="7">RNA helicase.</text>
</comment>